<reference evidence="2" key="1">
    <citation type="journal article" date="2021" name="Mol. Plant Microbe Interact.">
        <title>Complete Genome Sequence of the Plant-Pathogenic Fungus Colletotrichum lupini.</title>
        <authorList>
            <person name="Baroncelli R."/>
            <person name="Pensec F."/>
            <person name="Da Lio D."/>
            <person name="Boufleur T."/>
            <person name="Vicente I."/>
            <person name="Sarrocco S."/>
            <person name="Picot A."/>
            <person name="Baraldi E."/>
            <person name="Sukno S."/>
            <person name="Thon M."/>
            <person name="Le Floch G."/>
        </authorList>
    </citation>
    <scope>NUCLEOTIDE SEQUENCE</scope>
    <source>
        <strain evidence="2">IMI 504893</strain>
    </source>
</reference>
<accession>A0A9Q8SY37</accession>
<gene>
    <name evidence="2" type="ORF">CLUP02_10850</name>
</gene>
<feature type="compositionally biased region" description="Low complexity" evidence="1">
    <location>
        <begin position="297"/>
        <end position="309"/>
    </location>
</feature>
<proteinExistence type="predicted"/>
<protein>
    <submittedName>
        <fullName evidence="2">Uncharacterized protein</fullName>
    </submittedName>
</protein>
<dbReference type="RefSeq" id="XP_049146967.1">
    <property type="nucleotide sequence ID" value="XM_049289822.1"/>
</dbReference>
<dbReference type="EMBL" id="CP019477">
    <property type="protein sequence ID" value="UQC85353.1"/>
    <property type="molecule type" value="Genomic_DNA"/>
</dbReference>
<feature type="compositionally biased region" description="Basic and acidic residues" evidence="1">
    <location>
        <begin position="215"/>
        <end position="241"/>
    </location>
</feature>
<evidence type="ECO:0000313" key="3">
    <source>
        <dbReference type="Proteomes" id="UP000830671"/>
    </source>
</evidence>
<dbReference type="AlphaFoldDB" id="A0A9Q8SY37"/>
<evidence type="ECO:0000256" key="1">
    <source>
        <dbReference type="SAM" id="MobiDB-lite"/>
    </source>
</evidence>
<keyword evidence="3" id="KW-1185">Reference proteome</keyword>
<feature type="region of interest" description="Disordered" evidence="1">
    <location>
        <begin position="283"/>
        <end position="318"/>
    </location>
</feature>
<organism evidence="2 3">
    <name type="scientific">Colletotrichum lupini</name>
    <dbReference type="NCBI Taxonomy" id="145971"/>
    <lineage>
        <taxon>Eukaryota</taxon>
        <taxon>Fungi</taxon>
        <taxon>Dikarya</taxon>
        <taxon>Ascomycota</taxon>
        <taxon>Pezizomycotina</taxon>
        <taxon>Sordariomycetes</taxon>
        <taxon>Hypocreomycetidae</taxon>
        <taxon>Glomerellales</taxon>
        <taxon>Glomerellaceae</taxon>
        <taxon>Colletotrichum</taxon>
        <taxon>Colletotrichum acutatum species complex</taxon>
    </lineage>
</organism>
<sequence>MKVVLTVRFPSHVSEGAPPPSPEPGWSATGYVGRQVKRAVLTYTSGILWERTCRKSQLWNGYGNRNTIDAGARAADDSGNAVQQEIGRQIVPTKGGSWPLLLLISSDKLLDNWVFPTSTHVLEMELSLAKALTEEFVATELGDFRHAQDDVDDPIYLSVRAADISPTHRQVPESAFLVSAPEPQQDDKRYLWRAVFPPLFLIAAWLYPIPPAHKRREEEGGARRETEKDVNLESRNEETTRAHSANGSLRVPICFSTRQHLTSPSTAIEDLVLKDSRAFSFEKHLPDGQNPQRRVAKAAAPGADAGQKAEPGRGSEVGLSHQATPFPSAPVQPHSIATTQRELSFSFGIKGELCQHHPKADIARPQITRIAAIFSRFVSAWIDCNGVNNFPSIIQLPPRPINIPALSLTPSGRFGLTLERKFLPEHTLVAKRANLDFWAPLRCRMRMHSTASVDQSFQETDDVTAADLDGERQEPILEPHDVIVPQGLQPQASSGMTRGGFWGHIGFLGLGSVIENPGA</sequence>
<feature type="region of interest" description="Disordered" evidence="1">
    <location>
        <begin position="215"/>
        <end position="244"/>
    </location>
</feature>
<evidence type="ECO:0000313" key="2">
    <source>
        <dbReference type="EMBL" id="UQC85353.1"/>
    </source>
</evidence>
<name>A0A9Q8SY37_9PEZI</name>
<dbReference type="KEGG" id="clup:CLUP02_10850"/>
<dbReference type="GeneID" id="73344832"/>
<dbReference type="Proteomes" id="UP000830671">
    <property type="component" value="Chromosome 5"/>
</dbReference>